<name>A0A6G9CRR1_RHOER</name>
<evidence type="ECO:0000313" key="2">
    <source>
        <dbReference type="EMBL" id="QIP39735.1"/>
    </source>
</evidence>
<reference evidence="2 3" key="1">
    <citation type="submission" date="2020-03" db="EMBL/GenBank/DDBJ databases">
        <title>Screen low temperature-resistant strains for efficient degradation of petroleum hydrocarbons under the low temperature.</title>
        <authorList>
            <person name="Wang Y."/>
            <person name="Chen J."/>
        </authorList>
    </citation>
    <scope>NUCLEOTIDE SEQUENCE [LARGE SCALE GENOMIC DNA]</scope>
    <source>
        <strain evidence="2 3">KB1</strain>
    </source>
</reference>
<dbReference type="Proteomes" id="UP000502345">
    <property type="component" value="Chromosome"/>
</dbReference>
<proteinExistence type="predicted"/>
<evidence type="ECO:0000313" key="1">
    <source>
        <dbReference type="EMBL" id="QIP39670.1"/>
    </source>
</evidence>
<evidence type="ECO:0000313" key="3">
    <source>
        <dbReference type="Proteomes" id="UP000502345"/>
    </source>
</evidence>
<accession>A0A6G9CRR1</accession>
<organism evidence="2 3">
    <name type="scientific">Rhodococcus erythropolis</name>
    <name type="common">Arthrobacter picolinophilus</name>
    <dbReference type="NCBI Taxonomy" id="1833"/>
    <lineage>
        <taxon>Bacteria</taxon>
        <taxon>Bacillati</taxon>
        <taxon>Actinomycetota</taxon>
        <taxon>Actinomycetes</taxon>
        <taxon>Mycobacteriales</taxon>
        <taxon>Nocardiaceae</taxon>
        <taxon>Rhodococcus</taxon>
        <taxon>Rhodococcus erythropolis group</taxon>
    </lineage>
</organism>
<dbReference type="EMBL" id="CP050124">
    <property type="protein sequence ID" value="QIP39735.1"/>
    <property type="molecule type" value="Genomic_DNA"/>
</dbReference>
<gene>
    <name evidence="1" type="ORF">G9444_2426</name>
    <name evidence="2" type="ORF">G9444_2491</name>
</gene>
<protein>
    <submittedName>
        <fullName evidence="2">Uncharacterized protein</fullName>
    </submittedName>
</protein>
<dbReference type="EMBL" id="CP050124">
    <property type="protein sequence ID" value="QIP39670.1"/>
    <property type="molecule type" value="Genomic_DNA"/>
</dbReference>
<dbReference type="AlphaFoldDB" id="A0A6G9CRR1"/>
<sequence length="115" mass="12250">MPRGPAVPVDGWSIVRRVIPSEHSQATKTALSIEVAALLKQGTDETDVVAALQIWLGKSGLGPRVLPHLLSDVIRGRAGPPVGTRSAMSTADQRVAQAQALKSENYSFPSQLEIQ</sequence>